<organism evidence="1 2">
    <name type="scientific">Actinomadura fibrosa</name>
    <dbReference type="NCBI Taxonomy" id="111802"/>
    <lineage>
        <taxon>Bacteria</taxon>
        <taxon>Bacillati</taxon>
        <taxon>Actinomycetota</taxon>
        <taxon>Actinomycetes</taxon>
        <taxon>Streptosporangiales</taxon>
        <taxon>Thermomonosporaceae</taxon>
        <taxon>Actinomadura</taxon>
    </lineage>
</organism>
<accession>A0ABW2Y530</accession>
<sequence>MNRPPARPALHYLAAFLTAVLGTVACGLAVMSSSTVPSVRTVPAADTTRSFVPYVDANLRFDLVGAAKTTGVKTYTLAFVTAGGGCTPTWGGTTPLGESPVANATSSLRALGGDVRVSFGGASGTELATACSSTDSLLAAYDKVVTAFDLTRADFDIEGAALTDTAAGTRRAKAIAALQKKHPALKVSLTLPVTPQGLTKESVHAIEDATANGVAIDAVNIMAMDYGPPSTEMGDLAVQAATATETRLRSVLGVPSAWSRLAVTPMIGVNDVAGEIFTLADAARLTAFAADKDLAWTAMWSATRDAPCPGVSSASPTCSGLAHEPFAFTKAFAG</sequence>
<comment type="caution">
    <text evidence="1">The sequence shown here is derived from an EMBL/GenBank/DDBJ whole genome shotgun (WGS) entry which is preliminary data.</text>
</comment>
<dbReference type="InterPro" id="IPR017853">
    <property type="entry name" value="GH"/>
</dbReference>
<dbReference type="PROSITE" id="PS51257">
    <property type="entry name" value="PROKAR_LIPOPROTEIN"/>
    <property type="match status" value="1"/>
</dbReference>
<evidence type="ECO:0000313" key="2">
    <source>
        <dbReference type="Proteomes" id="UP001597063"/>
    </source>
</evidence>
<evidence type="ECO:0000313" key="1">
    <source>
        <dbReference type="EMBL" id="MFD0691391.1"/>
    </source>
</evidence>
<dbReference type="InterPro" id="IPR052750">
    <property type="entry name" value="GH18_Chitinase"/>
</dbReference>
<keyword evidence="2" id="KW-1185">Reference proteome</keyword>
<name>A0ABW2Y530_9ACTN</name>
<protein>
    <submittedName>
        <fullName evidence="1">Chitinase</fullName>
    </submittedName>
</protein>
<proteinExistence type="predicted"/>
<gene>
    <name evidence="1" type="ORF">ACFQZM_43360</name>
</gene>
<dbReference type="EMBL" id="JBHTGP010000028">
    <property type="protein sequence ID" value="MFD0691391.1"/>
    <property type="molecule type" value="Genomic_DNA"/>
</dbReference>
<reference evidence="2" key="1">
    <citation type="journal article" date="2019" name="Int. J. Syst. Evol. Microbiol.">
        <title>The Global Catalogue of Microorganisms (GCM) 10K type strain sequencing project: providing services to taxonomists for standard genome sequencing and annotation.</title>
        <authorList>
            <consortium name="The Broad Institute Genomics Platform"/>
            <consortium name="The Broad Institute Genome Sequencing Center for Infectious Disease"/>
            <person name="Wu L."/>
            <person name="Ma J."/>
        </authorList>
    </citation>
    <scope>NUCLEOTIDE SEQUENCE [LARGE SCALE GENOMIC DNA]</scope>
    <source>
        <strain evidence="2">JCM 9371</strain>
    </source>
</reference>
<dbReference type="SUPFAM" id="SSF51445">
    <property type="entry name" value="(Trans)glycosidases"/>
    <property type="match status" value="1"/>
</dbReference>
<dbReference type="PANTHER" id="PTHR42976">
    <property type="entry name" value="BIFUNCTIONAL CHITINASE/LYSOZYME-RELATED"/>
    <property type="match status" value="1"/>
</dbReference>
<dbReference type="CDD" id="cd06543">
    <property type="entry name" value="GH18_PF-ChiA-like"/>
    <property type="match status" value="1"/>
</dbReference>
<dbReference type="Gene3D" id="3.20.20.80">
    <property type="entry name" value="Glycosidases"/>
    <property type="match status" value="1"/>
</dbReference>
<dbReference type="Proteomes" id="UP001597063">
    <property type="component" value="Unassembled WGS sequence"/>
</dbReference>
<dbReference type="RefSeq" id="WP_131762390.1">
    <property type="nucleotide sequence ID" value="NZ_CAACUY010000226.1"/>
</dbReference>
<dbReference type="PANTHER" id="PTHR42976:SF1">
    <property type="entry name" value="GH18 DOMAIN-CONTAINING PROTEIN-RELATED"/>
    <property type="match status" value="1"/>
</dbReference>